<evidence type="ECO:0000313" key="3">
    <source>
        <dbReference type="Proteomes" id="UP000323426"/>
    </source>
</evidence>
<name>A0A5M6DRT8_9BACT</name>
<evidence type="ECO:0000313" key="2">
    <source>
        <dbReference type="EMBL" id="KAA5549036.1"/>
    </source>
</evidence>
<comment type="caution">
    <text evidence="2">The sequence shown here is derived from an EMBL/GenBank/DDBJ whole genome shotgun (WGS) entry which is preliminary data.</text>
</comment>
<dbReference type="AlphaFoldDB" id="A0A5M6DRT8"/>
<keyword evidence="1" id="KW-0812">Transmembrane</keyword>
<reference evidence="2 3" key="1">
    <citation type="submission" date="2019-09" db="EMBL/GenBank/DDBJ databases">
        <title>Genome sequence and assembly of Adhaeribacter sp.</title>
        <authorList>
            <person name="Chhetri G."/>
        </authorList>
    </citation>
    <scope>NUCLEOTIDE SEQUENCE [LARGE SCALE GENOMIC DNA]</scope>
    <source>
        <strain evidence="2 3">DK36</strain>
    </source>
</reference>
<dbReference type="Proteomes" id="UP000323426">
    <property type="component" value="Unassembled WGS sequence"/>
</dbReference>
<feature type="transmembrane region" description="Helical" evidence="1">
    <location>
        <begin position="178"/>
        <end position="202"/>
    </location>
</feature>
<feature type="transmembrane region" description="Helical" evidence="1">
    <location>
        <begin position="116"/>
        <end position="135"/>
    </location>
</feature>
<keyword evidence="1" id="KW-0472">Membrane</keyword>
<feature type="transmembrane region" description="Helical" evidence="1">
    <location>
        <begin position="24"/>
        <end position="48"/>
    </location>
</feature>
<feature type="transmembrane region" description="Helical" evidence="1">
    <location>
        <begin position="141"/>
        <end position="158"/>
    </location>
</feature>
<protein>
    <submittedName>
        <fullName evidence="2">Uncharacterized protein</fullName>
    </submittedName>
</protein>
<evidence type="ECO:0000256" key="1">
    <source>
        <dbReference type="SAM" id="Phobius"/>
    </source>
</evidence>
<dbReference type="EMBL" id="VWSF01000001">
    <property type="protein sequence ID" value="KAA5549036.1"/>
    <property type="molecule type" value="Genomic_DNA"/>
</dbReference>
<sequence length="212" mass="23764">MEHKPDPLETLTDIRSMMERSSRFISLSGLSGVFAGIFALLGAAAVAIRYRLSFTMEEYYTRATLSSGIPDAEFFIYLFTVAILVLVASVSVAIFLTTQRARKHNLPIWDRTAQRVVWNMFIPLSAGGIFCLVLLDHGIFTLVAPATLLFYGLALLNTSKYTYPDLRYLALSEISLGLLASFVVGYGLFIWAIGFGVLHIFYGARMYQKYER</sequence>
<organism evidence="2 3">
    <name type="scientific">Adhaeribacter rhizoryzae</name>
    <dbReference type="NCBI Taxonomy" id="2607907"/>
    <lineage>
        <taxon>Bacteria</taxon>
        <taxon>Pseudomonadati</taxon>
        <taxon>Bacteroidota</taxon>
        <taxon>Cytophagia</taxon>
        <taxon>Cytophagales</taxon>
        <taxon>Hymenobacteraceae</taxon>
        <taxon>Adhaeribacter</taxon>
    </lineage>
</organism>
<proteinExistence type="predicted"/>
<gene>
    <name evidence="2" type="ORF">F0145_00070</name>
</gene>
<keyword evidence="1" id="KW-1133">Transmembrane helix</keyword>
<dbReference type="RefSeq" id="WP_150086032.1">
    <property type="nucleotide sequence ID" value="NZ_VWSF01000001.1"/>
</dbReference>
<keyword evidence="3" id="KW-1185">Reference proteome</keyword>
<accession>A0A5M6DRT8</accession>
<feature type="transmembrane region" description="Helical" evidence="1">
    <location>
        <begin position="74"/>
        <end position="96"/>
    </location>
</feature>